<name>G3IP59_CRIGR</name>
<dbReference type="AlphaFoldDB" id="G3IP59"/>
<accession>G3IP59</accession>
<reference evidence="2" key="1">
    <citation type="journal article" date="2011" name="Nat. Biotechnol.">
        <title>The genomic sequence of the Chinese hamster ovary (CHO)-K1 cell line.</title>
        <authorList>
            <person name="Xu X."/>
            <person name="Nagarajan H."/>
            <person name="Lewis N.E."/>
            <person name="Pan S."/>
            <person name="Cai Z."/>
            <person name="Liu X."/>
            <person name="Chen W."/>
            <person name="Xie M."/>
            <person name="Wang W."/>
            <person name="Hammond S."/>
            <person name="Andersen M.R."/>
            <person name="Neff N."/>
            <person name="Passarelli B."/>
            <person name="Koh W."/>
            <person name="Fan H.C."/>
            <person name="Wang J."/>
            <person name="Gui Y."/>
            <person name="Lee K.H."/>
            <person name="Betenbaugh M.J."/>
            <person name="Quake S.R."/>
            <person name="Famili I."/>
            <person name="Palsson B.O."/>
            <person name="Wang J."/>
        </authorList>
    </citation>
    <scope>NUCLEOTIDE SEQUENCE [LARGE SCALE GENOMIC DNA]</scope>
    <source>
        <strain evidence="2">CHO K1 cell line</strain>
    </source>
</reference>
<gene>
    <name evidence="1" type="ORF">I79_025762</name>
</gene>
<evidence type="ECO:0000313" key="2">
    <source>
        <dbReference type="Proteomes" id="UP000001075"/>
    </source>
</evidence>
<dbReference type="EMBL" id="JH009039">
    <property type="protein sequence ID" value="EGV91535.1"/>
    <property type="molecule type" value="Genomic_DNA"/>
</dbReference>
<proteinExistence type="predicted"/>
<dbReference type="Proteomes" id="UP000001075">
    <property type="component" value="Unassembled WGS sequence"/>
</dbReference>
<organism evidence="1 2">
    <name type="scientific">Cricetulus griseus</name>
    <name type="common">Chinese hamster</name>
    <name type="synonym">Cricetulus barabensis griseus</name>
    <dbReference type="NCBI Taxonomy" id="10029"/>
    <lineage>
        <taxon>Eukaryota</taxon>
        <taxon>Metazoa</taxon>
        <taxon>Chordata</taxon>
        <taxon>Craniata</taxon>
        <taxon>Vertebrata</taxon>
        <taxon>Euteleostomi</taxon>
        <taxon>Mammalia</taxon>
        <taxon>Eutheria</taxon>
        <taxon>Euarchontoglires</taxon>
        <taxon>Glires</taxon>
        <taxon>Rodentia</taxon>
        <taxon>Myomorpha</taxon>
        <taxon>Muroidea</taxon>
        <taxon>Cricetidae</taxon>
        <taxon>Cricetinae</taxon>
        <taxon>Cricetulus</taxon>
    </lineage>
</organism>
<protein>
    <submittedName>
        <fullName evidence="1">Uncharacterized protein</fullName>
    </submittedName>
</protein>
<sequence length="57" mass="6687">MNHKIDMSLKKIYFTVKDGLAGKMEERIPLSLKTHSILSKFIYQRQMVTDKMGAREE</sequence>
<evidence type="ECO:0000313" key="1">
    <source>
        <dbReference type="EMBL" id="EGV91535.1"/>
    </source>
</evidence>
<dbReference type="InParanoid" id="G3IP59"/>